<protein>
    <recommendedName>
        <fullName evidence="1">RNase H type-1 domain-containing protein</fullName>
    </recommendedName>
</protein>
<name>A0A146KPT2_LYGHE</name>
<evidence type="ECO:0000259" key="1">
    <source>
        <dbReference type="Pfam" id="PF00075"/>
    </source>
</evidence>
<organism evidence="2">
    <name type="scientific">Lygus hesperus</name>
    <name type="common">Western plant bug</name>
    <dbReference type="NCBI Taxonomy" id="30085"/>
    <lineage>
        <taxon>Eukaryota</taxon>
        <taxon>Metazoa</taxon>
        <taxon>Ecdysozoa</taxon>
        <taxon>Arthropoda</taxon>
        <taxon>Hexapoda</taxon>
        <taxon>Insecta</taxon>
        <taxon>Pterygota</taxon>
        <taxon>Neoptera</taxon>
        <taxon>Paraneoptera</taxon>
        <taxon>Hemiptera</taxon>
        <taxon>Heteroptera</taxon>
        <taxon>Panheteroptera</taxon>
        <taxon>Cimicomorpha</taxon>
        <taxon>Miridae</taxon>
        <taxon>Mirini</taxon>
        <taxon>Lygus</taxon>
    </lineage>
</organism>
<accession>A0A146KPT2</accession>
<feature type="domain" description="RNase H type-1" evidence="1">
    <location>
        <begin position="114"/>
        <end position="186"/>
    </location>
</feature>
<dbReference type="InterPro" id="IPR002156">
    <property type="entry name" value="RNaseH_domain"/>
</dbReference>
<sequence>MLISGAFRTTPTRSIQMILGLAPMETLTMVFSMQAALRLNTLGEWVHDTSHLTHYSQVGHTLINKALNAYVPETLMPSDEMKKRYFWNLKASFEIKSRDDWNIQQIPIDTVNTINCFTDGSKIDRPQEATSGAGVYIPSLGVADSYSLDEYATVFQTEMFALHKCLTTLIGCGISNMKINIFTDSQASKNPSLLLSKCGRRKD</sequence>
<dbReference type="AlphaFoldDB" id="A0A146KPT2"/>
<reference evidence="2" key="1">
    <citation type="journal article" date="2016" name="Gigascience">
        <title>De novo construction of an expanded transcriptome assembly for the western tarnished plant bug, Lygus hesperus.</title>
        <authorList>
            <person name="Tassone E.E."/>
            <person name="Geib S.M."/>
            <person name="Hall B."/>
            <person name="Fabrick J.A."/>
            <person name="Brent C.S."/>
            <person name="Hull J.J."/>
        </authorList>
    </citation>
    <scope>NUCLEOTIDE SEQUENCE</scope>
</reference>
<evidence type="ECO:0000313" key="2">
    <source>
        <dbReference type="EMBL" id="JAP98058.1"/>
    </source>
</evidence>
<feature type="non-terminal residue" evidence="2">
    <location>
        <position position="203"/>
    </location>
</feature>
<dbReference type="SUPFAM" id="SSF53098">
    <property type="entry name" value="Ribonuclease H-like"/>
    <property type="match status" value="1"/>
</dbReference>
<proteinExistence type="predicted"/>
<dbReference type="Gene3D" id="3.30.420.10">
    <property type="entry name" value="Ribonuclease H-like superfamily/Ribonuclease H"/>
    <property type="match status" value="1"/>
</dbReference>
<dbReference type="InterPro" id="IPR012337">
    <property type="entry name" value="RNaseH-like_sf"/>
</dbReference>
<dbReference type="InterPro" id="IPR036397">
    <property type="entry name" value="RNaseH_sf"/>
</dbReference>
<gene>
    <name evidence="2" type="ORF">g.88092</name>
</gene>
<dbReference type="EMBL" id="GDHC01020570">
    <property type="protein sequence ID" value="JAP98058.1"/>
    <property type="molecule type" value="Transcribed_RNA"/>
</dbReference>
<dbReference type="GO" id="GO:0004523">
    <property type="term" value="F:RNA-DNA hybrid ribonuclease activity"/>
    <property type="evidence" value="ECO:0007669"/>
    <property type="project" value="InterPro"/>
</dbReference>
<dbReference type="GO" id="GO:0003676">
    <property type="term" value="F:nucleic acid binding"/>
    <property type="evidence" value="ECO:0007669"/>
    <property type="project" value="InterPro"/>
</dbReference>
<dbReference type="Pfam" id="PF00075">
    <property type="entry name" value="RNase_H"/>
    <property type="match status" value="1"/>
</dbReference>